<keyword evidence="1" id="KW-1133">Transmembrane helix</keyword>
<dbReference type="EMBL" id="GBRH01253913">
    <property type="protein sequence ID" value="JAD43982.1"/>
    <property type="molecule type" value="Transcribed_RNA"/>
</dbReference>
<name>A0A0A9AAA8_ARUDO</name>
<dbReference type="AlphaFoldDB" id="A0A0A9AAA8"/>
<sequence length="74" mass="8968">MHYAKVMVSYCRSDFLSSNLTYYLHTMQFHEAQSIECKPYFIFWVWLCMQLFAFRYSASCCLYFALIHPKDLDL</sequence>
<protein>
    <submittedName>
        <fullName evidence="2">Uncharacterized protein</fullName>
    </submittedName>
</protein>
<reference evidence="2" key="1">
    <citation type="submission" date="2014-09" db="EMBL/GenBank/DDBJ databases">
        <authorList>
            <person name="Magalhaes I.L.F."/>
            <person name="Oliveira U."/>
            <person name="Santos F.R."/>
            <person name="Vidigal T.H.D.A."/>
            <person name="Brescovit A.D."/>
            <person name="Santos A.J."/>
        </authorList>
    </citation>
    <scope>NUCLEOTIDE SEQUENCE</scope>
    <source>
        <tissue evidence="2">Shoot tissue taken approximately 20 cm above the soil surface</tissue>
    </source>
</reference>
<feature type="transmembrane region" description="Helical" evidence="1">
    <location>
        <begin position="41"/>
        <end position="66"/>
    </location>
</feature>
<keyword evidence="1" id="KW-0812">Transmembrane</keyword>
<accession>A0A0A9AAA8</accession>
<keyword evidence="1" id="KW-0472">Membrane</keyword>
<evidence type="ECO:0000313" key="2">
    <source>
        <dbReference type="EMBL" id="JAD43982.1"/>
    </source>
</evidence>
<organism evidence="2">
    <name type="scientific">Arundo donax</name>
    <name type="common">Giant reed</name>
    <name type="synonym">Donax arundinaceus</name>
    <dbReference type="NCBI Taxonomy" id="35708"/>
    <lineage>
        <taxon>Eukaryota</taxon>
        <taxon>Viridiplantae</taxon>
        <taxon>Streptophyta</taxon>
        <taxon>Embryophyta</taxon>
        <taxon>Tracheophyta</taxon>
        <taxon>Spermatophyta</taxon>
        <taxon>Magnoliopsida</taxon>
        <taxon>Liliopsida</taxon>
        <taxon>Poales</taxon>
        <taxon>Poaceae</taxon>
        <taxon>PACMAD clade</taxon>
        <taxon>Arundinoideae</taxon>
        <taxon>Arundineae</taxon>
        <taxon>Arundo</taxon>
    </lineage>
</organism>
<reference evidence="2" key="2">
    <citation type="journal article" date="2015" name="Data Brief">
        <title>Shoot transcriptome of the giant reed, Arundo donax.</title>
        <authorList>
            <person name="Barrero R.A."/>
            <person name="Guerrero F.D."/>
            <person name="Moolhuijzen P."/>
            <person name="Goolsby J.A."/>
            <person name="Tidwell J."/>
            <person name="Bellgard S.E."/>
            <person name="Bellgard M.I."/>
        </authorList>
    </citation>
    <scope>NUCLEOTIDE SEQUENCE</scope>
    <source>
        <tissue evidence="2">Shoot tissue taken approximately 20 cm above the soil surface</tissue>
    </source>
</reference>
<proteinExistence type="predicted"/>
<evidence type="ECO:0000256" key="1">
    <source>
        <dbReference type="SAM" id="Phobius"/>
    </source>
</evidence>